<protein>
    <recommendedName>
        <fullName evidence="1">DUF6888 domain-containing protein</fullName>
    </recommendedName>
</protein>
<organism evidence="2 3">
    <name type="scientific">Hassallia byssoidea VB512170</name>
    <dbReference type="NCBI Taxonomy" id="1304833"/>
    <lineage>
        <taxon>Bacteria</taxon>
        <taxon>Bacillati</taxon>
        <taxon>Cyanobacteriota</taxon>
        <taxon>Cyanophyceae</taxon>
        <taxon>Nostocales</taxon>
        <taxon>Tolypothrichaceae</taxon>
        <taxon>Hassallia</taxon>
    </lineage>
</organism>
<dbReference type="InterPro" id="IPR054181">
    <property type="entry name" value="DUF6888"/>
</dbReference>
<reference evidence="2 3" key="1">
    <citation type="journal article" date="2015" name="Genome Announc.">
        <title>Draft Genome Sequence of Cyanobacterium Hassallia byssoidea Strain VB512170, Isolated from Monuments in India.</title>
        <authorList>
            <person name="Singh D."/>
            <person name="Chandrababunaidu M.M."/>
            <person name="Panda A."/>
            <person name="Sen D."/>
            <person name="Bhattacharyya S."/>
            <person name="Adhikary S.P."/>
            <person name="Tripathy S."/>
        </authorList>
    </citation>
    <scope>NUCLEOTIDE SEQUENCE [LARGE SCALE GENOMIC DNA]</scope>
    <source>
        <strain evidence="2 3">VB512170</strain>
    </source>
</reference>
<name>A0A846HF03_9CYAN</name>
<dbReference type="EMBL" id="JTCM02000062">
    <property type="protein sequence ID" value="NEU75234.1"/>
    <property type="molecule type" value="Genomic_DNA"/>
</dbReference>
<dbReference type="AlphaFoldDB" id="A0A846HF03"/>
<feature type="domain" description="DUF6888" evidence="1">
    <location>
        <begin position="2"/>
        <end position="55"/>
    </location>
</feature>
<accession>A0A846HF03</accession>
<keyword evidence="3" id="KW-1185">Reference proteome</keyword>
<dbReference type="Proteomes" id="UP000031549">
    <property type="component" value="Unassembled WGS sequence"/>
</dbReference>
<evidence type="ECO:0000313" key="2">
    <source>
        <dbReference type="EMBL" id="NEU75234.1"/>
    </source>
</evidence>
<gene>
    <name evidence="2" type="ORF">PI95_022400</name>
</gene>
<dbReference type="Pfam" id="PF21828">
    <property type="entry name" value="DUF6888"/>
    <property type="match status" value="1"/>
</dbReference>
<dbReference type="RefSeq" id="WP_039753224.1">
    <property type="nucleotide sequence ID" value="NZ_JTCM02000062.1"/>
</dbReference>
<evidence type="ECO:0000313" key="3">
    <source>
        <dbReference type="Proteomes" id="UP000031549"/>
    </source>
</evidence>
<evidence type="ECO:0000259" key="1">
    <source>
        <dbReference type="Pfam" id="PF21828"/>
    </source>
</evidence>
<proteinExistence type="predicted"/>
<sequence length="66" mass="7821">MEPTVEQLKELFRRSYLLTKIFLPIYLVRIDERTDDLVILAGDEIEITVDKEGRVGYDQTEFQNDE</sequence>
<comment type="caution">
    <text evidence="2">The sequence shown here is derived from an EMBL/GenBank/DDBJ whole genome shotgun (WGS) entry which is preliminary data.</text>
</comment>